<gene>
    <name evidence="1" type="ORF">BJN34_22140</name>
</gene>
<reference evidence="2" key="1">
    <citation type="submission" date="2017-02" db="EMBL/GenBank/DDBJ databases">
        <title>Complete genome sequence of Cupriavidus necator strain NH9, a 3-chlorobenzoate degrader.</title>
        <authorList>
            <person name="Moriuchi R."/>
            <person name="Dohra H."/>
            <person name="Ogawa N."/>
        </authorList>
    </citation>
    <scope>NUCLEOTIDE SEQUENCE [LARGE SCALE GENOMIC DNA]</scope>
    <source>
        <strain evidence="2">NH9</strain>
    </source>
</reference>
<proteinExistence type="predicted"/>
<dbReference type="Proteomes" id="UP000189627">
    <property type="component" value="Chromosome 2"/>
</dbReference>
<dbReference type="EMBL" id="CP017758">
    <property type="protein sequence ID" value="AQV96570.1"/>
    <property type="molecule type" value="Genomic_DNA"/>
</dbReference>
<dbReference type="AlphaFoldDB" id="A0A1U9UV90"/>
<evidence type="ECO:0000313" key="2">
    <source>
        <dbReference type="Proteomes" id="UP000189627"/>
    </source>
</evidence>
<accession>A0A1U9UV90</accession>
<organism evidence="1 2">
    <name type="scientific">Cupriavidus necator</name>
    <name type="common">Alcaligenes eutrophus</name>
    <name type="synonym">Ralstonia eutropha</name>
    <dbReference type="NCBI Taxonomy" id="106590"/>
    <lineage>
        <taxon>Bacteria</taxon>
        <taxon>Pseudomonadati</taxon>
        <taxon>Pseudomonadota</taxon>
        <taxon>Betaproteobacteria</taxon>
        <taxon>Burkholderiales</taxon>
        <taxon>Burkholderiaceae</taxon>
        <taxon>Cupriavidus</taxon>
    </lineage>
</organism>
<dbReference type="OrthoDB" id="7063626at2"/>
<dbReference type="KEGG" id="cuh:BJN34_22140"/>
<protein>
    <submittedName>
        <fullName evidence="1">Uncharacterized protein</fullName>
    </submittedName>
</protein>
<name>A0A1U9UV90_CUPNE</name>
<dbReference type="RefSeq" id="WP_078199033.1">
    <property type="nucleotide sequence ID" value="NZ_CP017758.1"/>
</dbReference>
<sequence length="223" mass="24903">MSETNDDPLQIVLTIQCDEERPYFEFVERLREIGLVSKYQLAQVTSPALFFRREFVEYIAEHGLHSLFKLQLVMEDITSPSMALDEVEAVVTKFVRTLLPAKRLVIVDPYFYRPGSDTDAFVARLLGQQAATLEQVFILSNGSGSMKSKMHAAFASVAPNVAVFDTSTDVFHDRFWLNPDQGTGIVMGTSLNGLGKRIALVDKLSRSDAQEVLAEARKLSPNI</sequence>
<evidence type="ECO:0000313" key="1">
    <source>
        <dbReference type="EMBL" id="AQV96570.1"/>
    </source>
</evidence>